<gene>
    <name evidence="25" type="ORF">CAMP_LOCUS7429</name>
</gene>
<sequence length="738" mass="84390">MLTFNTNKAGMSGINKEKITKVIEENTSEKYSNFSKKQDERIEERVKEINQILEKTSEMEKRIAEEQMEKMQESLEYRRDLSRSCVCIDMDAFFAAVEMRDDPNLRNVPMAVGSSSMLSTSNYIARRFGVRAAMPGFIARKLCPNLKIVPVNYEKYSKISHKIADIFAEYDCEMSMMSLDEVYIDLTDYLGSRNLETAEKSIFTRIRFGGECNCRLPRFDEKETIEFEIEIIEESCLKCEKIRKIYKDKIEFGNDREEVVREIRFRVEQLTGLTCSAGIAANFMLAKICSDFNKPNGQFVLENNRETIFKFLNDLPIRKVTGIGRVSESHLKACQILTVGDMLKKKGILPLVFSPLSQESFLRIALGLPHRPSNSDSKRKSVSVERTFQSTSDFLRISQINLEICEMLENDIRKIGIIGGKTLTLKLKLATFDVLTRSITVESSRIISSFQEIVKYSSELLEKERSKEIRLLGVRLSNLVFEEENEDDGSKKVKKITEFWSEADLKRRKLDENIQEIIYCPVCSAEIEKIEAKINEHIDFCLKNSEESPELMKMALKFGIDQILSPHFGMQIGLSLSSPSPSFSTSSSPSSLSPTTSAQIADNRAIFPAWVFCTRYSDRPSAGPRHRKSRKRESTGSSGSSEEEKRPRTAFTSEQLERLKQQFHDNRYLTEKRRQELAHELGLNESQIKIWFQNKRAKLKKSNPLSTSQSSTSSSSSSSTNPSSINFQMLAQLSQIRQ</sequence>
<feature type="domain" description="Homeobox" evidence="23">
    <location>
        <begin position="642"/>
        <end position="702"/>
    </location>
</feature>
<dbReference type="Pfam" id="PF00046">
    <property type="entry name" value="Homeodomain"/>
    <property type="match status" value="1"/>
</dbReference>
<dbReference type="PROSITE" id="PS00027">
    <property type="entry name" value="HOMEOBOX_1"/>
    <property type="match status" value="1"/>
</dbReference>
<evidence type="ECO:0000256" key="13">
    <source>
        <dbReference type="ARBA" id="ARBA00022842"/>
    </source>
</evidence>
<keyword evidence="18 20" id="KW-0539">Nucleus</keyword>
<keyword evidence="14" id="KW-0239">DNA-directed DNA polymerase</keyword>
<accession>A0A9P1IKA9</accession>
<evidence type="ECO:0000256" key="20">
    <source>
        <dbReference type="PROSITE-ProRule" id="PRU00108"/>
    </source>
</evidence>
<evidence type="ECO:0000256" key="12">
    <source>
        <dbReference type="ARBA" id="ARBA00022833"/>
    </source>
</evidence>
<keyword evidence="16 20" id="KW-0371">Homeobox</keyword>
<evidence type="ECO:0000256" key="14">
    <source>
        <dbReference type="ARBA" id="ARBA00022932"/>
    </source>
</evidence>
<evidence type="ECO:0000256" key="4">
    <source>
        <dbReference type="ARBA" id="ARBA00016178"/>
    </source>
</evidence>
<keyword evidence="13" id="KW-0460">Magnesium</keyword>
<dbReference type="PROSITE" id="PS50071">
    <property type="entry name" value="HOMEOBOX_2"/>
    <property type="match status" value="1"/>
</dbReference>
<comment type="catalytic activity">
    <reaction evidence="19">
        <text>DNA(n) + a 2'-deoxyribonucleoside 5'-triphosphate = DNA(n+1) + diphosphate</text>
        <dbReference type="Rhea" id="RHEA:22508"/>
        <dbReference type="Rhea" id="RHEA-COMP:17339"/>
        <dbReference type="Rhea" id="RHEA-COMP:17340"/>
        <dbReference type="ChEBI" id="CHEBI:33019"/>
        <dbReference type="ChEBI" id="CHEBI:61560"/>
        <dbReference type="ChEBI" id="CHEBI:173112"/>
        <dbReference type="EC" id="2.7.7.7"/>
    </reaction>
</comment>
<keyword evidence="11" id="KW-0863">Zinc-finger</keyword>
<dbReference type="InterPro" id="IPR022880">
    <property type="entry name" value="DNApol_IV"/>
</dbReference>
<proteinExistence type="inferred from homology"/>
<dbReference type="SUPFAM" id="SSF56672">
    <property type="entry name" value="DNA/RNA polymerases"/>
    <property type="match status" value="1"/>
</dbReference>
<dbReference type="Gene3D" id="3.30.1490.100">
    <property type="entry name" value="DNA polymerase, Y-family, little finger domain"/>
    <property type="match status" value="1"/>
</dbReference>
<reference evidence="25" key="1">
    <citation type="submission" date="2022-11" db="EMBL/GenBank/DDBJ databases">
        <authorList>
            <person name="Kikuchi T."/>
        </authorList>
    </citation>
    <scope>NUCLEOTIDE SEQUENCE</scope>
    <source>
        <strain evidence="25">PS1010</strain>
    </source>
</reference>
<keyword evidence="7" id="KW-0548">Nucleotidyltransferase</keyword>
<dbReference type="InterPro" id="IPR006642">
    <property type="entry name" value="Rad18_UBZ4"/>
</dbReference>
<evidence type="ECO:0000256" key="11">
    <source>
        <dbReference type="ARBA" id="ARBA00022771"/>
    </source>
</evidence>
<evidence type="ECO:0000256" key="15">
    <source>
        <dbReference type="ARBA" id="ARBA00023125"/>
    </source>
</evidence>
<dbReference type="AlphaFoldDB" id="A0A9P1IKA9"/>
<dbReference type="PANTHER" id="PTHR11076">
    <property type="entry name" value="DNA REPAIR POLYMERASE UMUC / TRANSFERASE FAMILY MEMBER"/>
    <property type="match status" value="1"/>
</dbReference>
<comment type="subcellular location">
    <subcellularLocation>
        <location evidence="1 20 21">Nucleus</location>
    </subcellularLocation>
</comment>
<comment type="similarity">
    <text evidence="2">Belongs to the engrailed homeobox family.</text>
</comment>
<evidence type="ECO:0000256" key="17">
    <source>
        <dbReference type="ARBA" id="ARBA00023204"/>
    </source>
</evidence>
<dbReference type="OrthoDB" id="1747274at2759"/>
<evidence type="ECO:0000256" key="9">
    <source>
        <dbReference type="ARBA" id="ARBA00022723"/>
    </source>
</evidence>
<evidence type="ECO:0000256" key="18">
    <source>
        <dbReference type="ARBA" id="ARBA00023242"/>
    </source>
</evidence>
<dbReference type="SUPFAM" id="SSF46689">
    <property type="entry name" value="Homeodomain-like"/>
    <property type="match status" value="1"/>
</dbReference>
<keyword evidence="9" id="KW-0479">Metal-binding</keyword>
<dbReference type="GO" id="GO:0006260">
    <property type="term" value="P:DNA replication"/>
    <property type="evidence" value="ECO:0007669"/>
    <property type="project" value="UniProtKB-KW"/>
</dbReference>
<dbReference type="GO" id="GO:0005634">
    <property type="term" value="C:nucleus"/>
    <property type="evidence" value="ECO:0007669"/>
    <property type="project" value="UniProtKB-SubCell"/>
</dbReference>
<keyword evidence="12" id="KW-0862">Zinc</keyword>
<keyword evidence="8" id="KW-0235">DNA replication</keyword>
<dbReference type="CDD" id="cd03586">
    <property type="entry name" value="PolY_Pol_IV_kappa"/>
    <property type="match status" value="1"/>
</dbReference>
<dbReference type="Gene3D" id="3.30.160.60">
    <property type="entry name" value="Classic Zinc Finger"/>
    <property type="match status" value="1"/>
</dbReference>
<dbReference type="InterPro" id="IPR043128">
    <property type="entry name" value="Rev_trsase/Diguanyl_cyclase"/>
</dbReference>
<feature type="compositionally biased region" description="Polar residues" evidence="22">
    <location>
        <begin position="725"/>
        <end position="738"/>
    </location>
</feature>
<evidence type="ECO:0000256" key="10">
    <source>
        <dbReference type="ARBA" id="ARBA00022763"/>
    </source>
</evidence>
<dbReference type="GO" id="GO:0008270">
    <property type="term" value="F:zinc ion binding"/>
    <property type="evidence" value="ECO:0007669"/>
    <property type="project" value="UniProtKB-KW"/>
</dbReference>
<dbReference type="Gene3D" id="3.40.1170.60">
    <property type="match status" value="1"/>
</dbReference>
<evidence type="ECO:0000256" key="6">
    <source>
        <dbReference type="ARBA" id="ARBA00022679"/>
    </source>
</evidence>
<evidence type="ECO:0000256" key="21">
    <source>
        <dbReference type="RuleBase" id="RU000682"/>
    </source>
</evidence>
<evidence type="ECO:0000256" key="7">
    <source>
        <dbReference type="ARBA" id="ARBA00022695"/>
    </source>
</evidence>
<evidence type="ECO:0000259" key="23">
    <source>
        <dbReference type="PROSITE" id="PS50071"/>
    </source>
</evidence>
<evidence type="ECO:0000256" key="8">
    <source>
        <dbReference type="ARBA" id="ARBA00022705"/>
    </source>
</evidence>
<dbReference type="FunFam" id="3.40.1170.60:FF:000002">
    <property type="entry name" value="Polymerase (DNA directed) kappa"/>
    <property type="match status" value="1"/>
</dbReference>
<dbReference type="InterPro" id="IPR000047">
    <property type="entry name" value="HTH_motif"/>
</dbReference>
<dbReference type="PANTHER" id="PTHR11076:SF33">
    <property type="entry name" value="DNA POLYMERASE KAPPA"/>
    <property type="match status" value="1"/>
</dbReference>
<dbReference type="SUPFAM" id="SSF100879">
    <property type="entry name" value="Lesion bypass DNA polymerase (Y-family), little finger domain"/>
    <property type="match status" value="1"/>
</dbReference>
<dbReference type="Pfam" id="PF00817">
    <property type="entry name" value="IMS"/>
    <property type="match status" value="1"/>
</dbReference>
<feature type="domain" description="UmuC" evidence="24">
    <location>
        <begin position="85"/>
        <end position="324"/>
    </location>
</feature>
<dbReference type="FunFam" id="1.10.10.60:FF:000189">
    <property type="entry name" value="Homeobox protein engrailed-like"/>
    <property type="match status" value="1"/>
</dbReference>
<dbReference type="InterPro" id="IPR043502">
    <property type="entry name" value="DNA/RNA_pol_sf"/>
</dbReference>
<dbReference type="Gene3D" id="1.10.150.810">
    <property type="match status" value="2"/>
</dbReference>
<keyword evidence="10" id="KW-0227">DNA damage</keyword>
<evidence type="ECO:0000259" key="24">
    <source>
        <dbReference type="PROSITE" id="PS50173"/>
    </source>
</evidence>
<keyword evidence="15 20" id="KW-0238">DNA-binding</keyword>
<dbReference type="InterPro" id="IPR036775">
    <property type="entry name" value="DNA_pol_Y-fam_lit_finger_sf"/>
</dbReference>
<evidence type="ECO:0000313" key="26">
    <source>
        <dbReference type="Proteomes" id="UP001152747"/>
    </source>
</evidence>
<feature type="region of interest" description="Disordered" evidence="22">
    <location>
        <begin position="699"/>
        <end position="738"/>
    </location>
</feature>
<organism evidence="25 26">
    <name type="scientific">Caenorhabditis angaria</name>
    <dbReference type="NCBI Taxonomy" id="860376"/>
    <lineage>
        <taxon>Eukaryota</taxon>
        <taxon>Metazoa</taxon>
        <taxon>Ecdysozoa</taxon>
        <taxon>Nematoda</taxon>
        <taxon>Chromadorea</taxon>
        <taxon>Rhabditida</taxon>
        <taxon>Rhabditina</taxon>
        <taxon>Rhabditomorpha</taxon>
        <taxon>Rhabditoidea</taxon>
        <taxon>Rhabditidae</taxon>
        <taxon>Peloderinae</taxon>
        <taxon>Caenorhabditis</taxon>
    </lineage>
</organism>
<dbReference type="FunFam" id="3.30.1490.100:FF:000004">
    <property type="entry name" value="DNA polymerase IV"/>
    <property type="match status" value="1"/>
</dbReference>
<name>A0A9P1IKA9_9PELO</name>
<dbReference type="GO" id="GO:0009653">
    <property type="term" value="P:anatomical structure morphogenesis"/>
    <property type="evidence" value="ECO:0007669"/>
    <property type="project" value="UniProtKB-ARBA"/>
</dbReference>
<dbReference type="Gene3D" id="1.10.10.60">
    <property type="entry name" value="Homeodomain-like"/>
    <property type="match status" value="1"/>
</dbReference>
<dbReference type="InterPro" id="IPR020479">
    <property type="entry name" value="HD_metazoa"/>
</dbReference>
<keyword evidence="26" id="KW-1185">Reference proteome</keyword>
<evidence type="ECO:0000313" key="25">
    <source>
        <dbReference type="EMBL" id="CAI5444792.1"/>
    </source>
</evidence>
<dbReference type="InterPro" id="IPR050116">
    <property type="entry name" value="DNA_polymerase-Y"/>
</dbReference>
<protein>
    <recommendedName>
        <fullName evidence="4">DNA polymerase kappa</fullName>
        <ecNumber evidence="3">2.7.7.7</ecNumber>
    </recommendedName>
</protein>
<evidence type="ECO:0000256" key="16">
    <source>
        <dbReference type="ARBA" id="ARBA00023155"/>
    </source>
</evidence>
<dbReference type="GO" id="GO:0000981">
    <property type="term" value="F:DNA-binding transcription factor activity, RNA polymerase II-specific"/>
    <property type="evidence" value="ECO:0007669"/>
    <property type="project" value="InterPro"/>
</dbReference>
<dbReference type="InterPro" id="IPR017970">
    <property type="entry name" value="Homeobox_CS"/>
</dbReference>
<dbReference type="SMART" id="SM00389">
    <property type="entry name" value="HOX"/>
    <property type="match status" value="1"/>
</dbReference>
<dbReference type="EMBL" id="CANHGI010000003">
    <property type="protein sequence ID" value="CAI5444792.1"/>
    <property type="molecule type" value="Genomic_DNA"/>
</dbReference>
<dbReference type="GO" id="GO:0003887">
    <property type="term" value="F:DNA-directed DNA polymerase activity"/>
    <property type="evidence" value="ECO:0007669"/>
    <property type="project" value="UniProtKB-KW"/>
</dbReference>
<dbReference type="GO" id="GO:0003684">
    <property type="term" value="F:damaged DNA binding"/>
    <property type="evidence" value="ECO:0007669"/>
    <property type="project" value="InterPro"/>
</dbReference>
<dbReference type="Proteomes" id="UP001152747">
    <property type="component" value="Unassembled WGS sequence"/>
</dbReference>
<feature type="DNA-binding region" description="Homeobox" evidence="20">
    <location>
        <begin position="644"/>
        <end position="703"/>
    </location>
</feature>
<dbReference type="SMART" id="SM00734">
    <property type="entry name" value="ZnF_Rad18"/>
    <property type="match status" value="1"/>
</dbReference>
<comment type="caution">
    <text evidence="25">The sequence shown here is derived from an EMBL/GenBank/DDBJ whole genome shotgun (WGS) entry which is preliminary data.</text>
</comment>
<keyword evidence="6" id="KW-0808">Transferase</keyword>
<dbReference type="Gene3D" id="3.30.70.270">
    <property type="match status" value="1"/>
</dbReference>
<dbReference type="GO" id="GO:0030154">
    <property type="term" value="P:cell differentiation"/>
    <property type="evidence" value="ECO:0007669"/>
    <property type="project" value="UniProtKB-ARBA"/>
</dbReference>
<feature type="compositionally biased region" description="Low complexity" evidence="22">
    <location>
        <begin position="702"/>
        <end position="724"/>
    </location>
</feature>
<dbReference type="GO" id="GO:0042276">
    <property type="term" value="P:error-prone translesion synthesis"/>
    <property type="evidence" value="ECO:0007669"/>
    <property type="project" value="TreeGrafter"/>
</dbReference>
<evidence type="ECO:0000256" key="2">
    <source>
        <dbReference type="ARBA" id="ARBA00010896"/>
    </source>
</evidence>
<evidence type="ECO:0000256" key="22">
    <source>
        <dbReference type="SAM" id="MobiDB-lite"/>
    </source>
</evidence>
<dbReference type="GO" id="GO:0006281">
    <property type="term" value="P:DNA repair"/>
    <property type="evidence" value="ECO:0007669"/>
    <property type="project" value="UniProtKB-KW"/>
</dbReference>
<dbReference type="PRINTS" id="PR00031">
    <property type="entry name" value="HTHREPRESSR"/>
</dbReference>
<keyword evidence="5" id="KW-0217">Developmental protein</keyword>
<feature type="region of interest" description="Disordered" evidence="22">
    <location>
        <begin position="619"/>
        <end position="654"/>
    </location>
</feature>
<evidence type="ECO:0000256" key="1">
    <source>
        <dbReference type="ARBA" id="ARBA00004123"/>
    </source>
</evidence>
<dbReference type="InterPro" id="IPR001126">
    <property type="entry name" value="UmuC"/>
</dbReference>
<dbReference type="PROSITE" id="PS50173">
    <property type="entry name" value="UMUC"/>
    <property type="match status" value="1"/>
</dbReference>
<dbReference type="Pfam" id="PF11799">
    <property type="entry name" value="IMS_C"/>
    <property type="match status" value="1"/>
</dbReference>
<evidence type="ECO:0000256" key="19">
    <source>
        <dbReference type="ARBA" id="ARBA00049244"/>
    </source>
</evidence>
<dbReference type="InterPro" id="IPR017961">
    <property type="entry name" value="DNA_pol_Y-fam_little_finger"/>
</dbReference>
<dbReference type="EC" id="2.7.7.7" evidence="3"/>
<dbReference type="InterPro" id="IPR001356">
    <property type="entry name" value="HD"/>
</dbReference>
<dbReference type="PRINTS" id="PR00024">
    <property type="entry name" value="HOMEOBOX"/>
</dbReference>
<evidence type="ECO:0000256" key="5">
    <source>
        <dbReference type="ARBA" id="ARBA00022473"/>
    </source>
</evidence>
<dbReference type="CDD" id="cd00086">
    <property type="entry name" value="homeodomain"/>
    <property type="match status" value="1"/>
</dbReference>
<dbReference type="InterPro" id="IPR009057">
    <property type="entry name" value="Homeodomain-like_sf"/>
</dbReference>
<evidence type="ECO:0000256" key="3">
    <source>
        <dbReference type="ARBA" id="ARBA00012417"/>
    </source>
</evidence>
<keyword evidence="17" id="KW-0234">DNA repair</keyword>